<comment type="caution">
    <text evidence="1">The sequence shown here is derived from an EMBL/GenBank/DDBJ whole genome shotgun (WGS) entry which is preliminary data.</text>
</comment>
<accession>A0ACC0VPY0</accession>
<dbReference type="Proteomes" id="UP001163321">
    <property type="component" value="Chromosome 8"/>
</dbReference>
<organism evidence="1 2">
    <name type="scientific">Peronosclerospora sorghi</name>
    <dbReference type="NCBI Taxonomy" id="230839"/>
    <lineage>
        <taxon>Eukaryota</taxon>
        <taxon>Sar</taxon>
        <taxon>Stramenopiles</taxon>
        <taxon>Oomycota</taxon>
        <taxon>Peronosporomycetes</taxon>
        <taxon>Peronosporales</taxon>
        <taxon>Peronosporaceae</taxon>
        <taxon>Peronosclerospora</taxon>
    </lineage>
</organism>
<proteinExistence type="predicted"/>
<name>A0ACC0VPY0_9STRA</name>
<evidence type="ECO:0000313" key="1">
    <source>
        <dbReference type="EMBL" id="KAI9908527.1"/>
    </source>
</evidence>
<protein>
    <submittedName>
        <fullName evidence="1">Uncharacterized protein</fullName>
    </submittedName>
</protein>
<dbReference type="EMBL" id="CM047587">
    <property type="protein sequence ID" value="KAI9908527.1"/>
    <property type="molecule type" value="Genomic_DNA"/>
</dbReference>
<reference evidence="1 2" key="1">
    <citation type="journal article" date="2022" name="bioRxiv">
        <title>The genome of the oomycete Peronosclerospora sorghi, a cosmopolitan pathogen of maize and sorghum, is inflated with dispersed pseudogenes.</title>
        <authorList>
            <person name="Fletcher K."/>
            <person name="Martin F."/>
            <person name="Isakeit T."/>
            <person name="Cavanaugh K."/>
            <person name="Magill C."/>
            <person name="Michelmore R."/>
        </authorList>
    </citation>
    <scope>NUCLEOTIDE SEQUENCE [LARGE SCALE GENOMIC DNA]</scope>
    <source>
        <strain evidence="1">P6</strain>
    </source>
</reference>
<keyword evidence="2" id="KW-1185">Reference proteome</keyword>
<gene>
    <name evidence="1" type="ORF">PsorP6_002870</name>
</gene>
<evidence type="ECO:0000313" key="2">
    <source>
        <dbReference type="Proteomes" id="UP001163321"/>
    </source>
</evidence>
<sequence length="341" mass="39675">MKSTFKRFQDRGKLLKPLLTKKDGSRATLEDIFHDEKLNLVVAAFDKKKKPGTSLAQMLLQRFDEREVVHALIGAVKAKELKQRVVEDLMKEQFRQWEKKGADDLEVFNILMRPEGPNHPIDIFGGKMRLLTEYIRFRNHGVRDIMRESNTLAKGLGGKHVFLSRIATNFFSQPEAQKFEQDLYKLLVVEGTERTPVGNLFKYGEMGAMGVDVLNSPVFDMLERFLVRFLNSRLAPGQKKLPFEPHLVTRVDALRNGMDEDRYVAVLISKGVSARDETIQGIAIKLEDEFIRQLHREKDTDFVERFEEQAYSIFKKEDKDNEFMTQFLDRFHNFNKKNKKS</sequence>